<dbReference type="Pfam" id="PF03264">
    <property type="entry name" value="Cytochrom_NNT"/>
    <property type="match status" value="1"/>
</dbReference>
<keyword evidence="4" id="KW-1003">Cell membrane</keyword>
<evidence type="ECO:0000256" key="11">
    <source>
        <dbReference type="ARBA" id="ARBA00023136"/>
    </source>
</evidence>
<protein>
    <submittedName>
        <fullName evidence="14">Cytochrome c nitrite reductase small subunit</fullName>
    </submittedName>
</protein>
<evidence type="ECO:0000259" key="13">
    <source>
        <dbReference type="Pfam" id="PF03264"/>
    </source>
</evidence>
<keyword evidence="9 12" id="KW-1133">Transmembrane helix</keyword>
<keyword evidence="3" id="KW-0813">Transport</keyword>
<dbReference type="GO" id="GO:0009055">
    <property type="term" value="F:electron transfer activity"/>
    <property type="evidence" value="ECO:0007669"/>
    <property type="project" value="TreeGrafter"/>
</dbReference>
<dbReference type="OrthoDB" id="9791652at2"/>
<evidence type="ECO:0000256" key="12">
    <source>
        <dbReference type="SAM" id="Phobius"/>
    </source>
</evidence>
<evidence type="ECO:0000313" key="14">
    <source>
        <dbReference type="EMBL" id="SKA11306.1"/>
    </source>
</evidence>
<evidence type="ECO:0000313" key="15">
    <source>
        <dbReference type="Proteomes" id="UP000189933"/>
    </source>
</evidence>
<evidence type="ECO:0000256" key="3">
    <source>
        <dbReference type="ARBA" id="ARBA00022448"/>
    </source>
</evidence>
<keyword evidence="15" id="KW-1185">Reference proteome</keyword>
<dbReference type="Gene3D" id="1.10.3820.10">
    <property type="entry name" value="Di-heme elbow motif domain"/>
    <property type="match status" value="1"/>
</dbReference>
<dbReference type="InterPro" id="IPR051174">
    <property type="entry name" value="Cytochrome_c-type_ET"/>
</dbReference>
<keyword evidence="11 12" id="KW-0472">Membrane</keyword>
<dbReference type="PANTHER" id="PTHR30333">
    <property type="entry name" value="CYTOCHROME C-TYPE PROTEIN"/>
    <property type="match status" value="1"/>
</dbReference>
<evidence type="ECO:0000256" key="1">
    <source>
        <dbReference type="ARBA" id="ARBA00004236"/>
    </source>
</evidence>
<dbReference type="AlphaFoldDB" id="A0A1T4R662"/>
<dbReference type="GO" id="GO:0046872">
    <property type="term" value="F:metal ion binding"/>
    <property type="evidence" value="ECO:0007669"/>
    <property type="project" value="UniProtKB-KW"/>
</dbReference>
<evidence type="ECO:0000256" key="4">
    <source>
        <dbReference type="ARBA" id="ARBA00022475"/>
    </source>
</evidence>
<evidence type="ECO:0000256" key="6">
    <source>
        <dbReference type="ARBA" id="ARBA00022692"/>
    </source>
</evidence>
<dbReference type="InterPro" id="IPR036280">
    <property type="entry name" value="Multihaem_cyt_sf"/>
</dbReference>
<comment type="similarity">
    <text evidence="2">Belongs to the NapC/NirT/NrfH family.</text>
</comment>
<evidence type="ECO:0000256" key="2">
    <source>
        <dbReference type="ARBA" id="ARBA00007395"/>
    </source>
</evidence>
<keyword evidence="5" id="KW-0349">Heme</keyword>
<proteinExistence type="inferred from homology"/>
<keyword evidence="7" id="KW-0479">Metal-binding</keyword>
<keyword evidence="6 12" id="KW-0812">Transmembrane</keyword>
<dbReference type="GO" id="GO:0005886">
    <property type="term" value="C:plasma membrane"/>
    <property type="evidence" value="ECO:0007669"/>
    <property type="project" value="UniProtKB-SubCell"/>
</dbReference>
<dbReference type="Proteomes" id="UP000189933">
    <property type="component" value="Unassembled WGS sequence"/>
</dbReference>
<evidence type="ECO:0000256" key="9">
    <source>
        <dbReference type="ARBA" id="ARBA00022989"/>
    </source>
</evidence>
<evidence type="ECO:0000256" key="10">
    <source>
        <dbReference type="ARBA" id="ARBA00023004"/>
    </source>
</evidence>
<sequence>MENRYRIAFFTLLAVVIIGLLLTINFAYGDRPRFCSNCHLMQGEYRTWASSVHQGVGCNDCHAPHEWPRKWWFKSKAGLGHIYRNTTGQFPAVLRATPQSQEVIQANCIRCHKGTLQKINTEQKCWNCHRGTPHGQMLERVKEG</sequence>
<comment type="subcellular location">
    <subcellularLocation>
        <location evidence="1">Cell membrane</location>
    </subcellularLocation>
</comment>
<accession>A0A1T4R662</accession>
<reference evidence="15" key="1">
    <citation type="submission" date="2017-02" db="EMBL/GenBank/DDBJ databases">
        <authorList>
            <person name="Varghese N."/>
            <person name="Submissions S."/>
        </authorList>
    </citation>
    <scope>NUCLEOTIDE SEQUENCE [LARGE SCALE GENOMIC DNA]</scope>
    <source>
        <strain evidence="15">DSM 16521</strain>
    </source>
</reference>
<dbReference type="RefSeq" id="WP_078665974.1">
    <property type="nucleotide sequence ID" value="NZ_FUXM01000025.1"/>
</dbReference>
<dbReference type="EMBL" id="FUXM01000025">
    <property type="protein sequence ID" value="SKA11306.1"/>
    <property type="molecule type" value="Genomic_DNA"/>
</dbReference>
<dbReference type="InterPro" id="IPR005126">
    <property type="entry name" value="NapC/NirT_cyt_c_N"/>
</dbReference>
<dbReference type="GO" id="GO:0009061">
    <property type="term" value="P:anaerobic respiration"/>
    <property type="evidence" value="ECO:0007669"/>
    <property type="project" value="TreeGrafter"/>
</dbReference>
<feature type="domain" description="NapC/NirT cytochrome c N-terminal" evidence="13">
    <location>
        <begin position="10"/>
        <end position="90"/>
    </location>
</feature>
<keyword evidence="10" id="KW-0408">Iron</keyword>
<keyword evidence="8" id="KW-0249">Electron transport</keyword>
<organism evidence="14 15">
    <name type="scientific">Carboxydocella sporoproducens DSM 16521</name>
    <dbReference type="NCBI Taxonomy" id="1121270"/>
    <lineage>
        <taxon>Bacteria</taxon>
        <taxon>Bacillati</taxon>
        <taxon>Bacillota</taxon>
        <taxon>Clostridia</taxon>
        <taxon>Eubacteriales</taxon>
        <taxon>Clostridiales Family XVI. Incertae Sedis</taxon>
        <taxon>Carboxydocella</taxon>
    </lineage>
</organism>
<feature type="transmembrane region" description="Helical" evidence="12">
    <location>
        <begin position="7"/>
        <end position="28"/>
    </location>
</feature>
<gene>
    <name evidence="14" type="ORF">SAMN02745885_01940</name>
</gene>
<evidence type="ECO:0000256" key="7">
    <source>
        <dbReference type="ARBA" id="ARBA00022723"/>
    </source>
</evidence>
<evidence type="ECO:0000256" key="5">
    <source>
        <dbReference type="ARBA" id="ARBA00022617"/>
    </source>
</evidence>
<evidence type="ECO:0000256" key="8">
    <source>
        <dbReference type="ARBA" id="ARBA00022982"/>
    </source>
</evidence>
<name>A0A1T4R662_9FIRM</name>
<dbReference type="InterPro" id="IPR038266">
    <property type="entry name" value="NapC/NirT_cytc_sf"/>
</dbReference>
<dbReference type="SUPFAM" id="SSF48695">
    <property type="entry name" value="Multiheme cytochromes"/>
    <property type="match status" value="1"/>
</dbReference>
<dbReference type="PANTHER" id="PTHR30333:SF1">
    <property type="entry name" value="CYTOCHROME C-TYPE PROTEIN NAPC"/>
    <property type="match status" value="1"/>
</dbReference>